<keyword evidence="1" id="KW-1133">Transmembrane helix</keyword>
<keyword evidence="1" id="KW-0812">Transmembrane</keyword>
<protein>
    <submittedName>
        <fullName evidence="2">Uncharacterized protein</fullName>
    </submittedName>
</protein>
<keyword evidence="1" id="KW-0472">Membrane</keyword>
<gene>
    <name evidence="2" type="ORF">ARTV_0261</name>
</gene>
<proteinExistence type="predicted"/>
<sequence length="41" mass="4495">MLVLALVIKVMDTILLTIYGYLLTIVADKKSGILSATKRKS</sequence>
<dbReference type="EMBL" id="UFQR01000001">
    <property type="protein sequence ID" value="SSW94733.1"/>
    <property type="molecule type" value="Genomic_DNA"/>
</dbReference>
<name>A0A3B0LXL6_9GAMM</name>
<feature type="transmembrane region" description="Helical" evidence="1">
    <location>
        <begin position="6"/>
        <end position="27"/>
    </location>
</feature>
<dbReference type="AlphaFoldDB" id="A0A3B0LXL6"/>
<accession>A0A3B0LXL6</accession>
<evidence type="ECO:0000313" key="2">
    <source>
        <dbReference type="EMBL" id="SSW94733.1"/>
    </source>
</evidence>
<organism evidence="2">
    <name type="scientific">Arsenophonus endosymbiont of Trialeurodes vaporariorum</name>
    <dbReference type="NCBI Taxonomy" id="235567"/>
    <lineage>
        <taxon>Bacteria</taxon>
        <taxon>Pseudomonadati</taxon>
        <taxon>Pseudomonadota</taxon>
        <taxon>Gammaproteobacteria</taxon>
        <taxon>Enterobacterales</taxon>
        <taxon>Morganellaceae</taxon>
        <taxon>Arsenophonus</taxon>
    </lineage>
</organism>
<evidence type="ECO:0000256" key="1">
    <source>
        <dbReference type="SAM" id="Phobius"/>
    </source>
</evidence>
<reference evidence="2" key="1">
    <citation type="submission" date="2018-04" db="EMBL/GenBank/DDBJ databases">
        <authorList>
            <person name="Go L.Y."/>
            <person name="Mitchell J.A."/>
        </authorList>
    </citation>
    <scope>NUCLEOTIDE SEQUENCE</scope>
    <source>
        <strain evidence="2">ARTV</strain>
    </source>
</reference>